<reference evidence="2 3" key="1">
    <citation type="submission" date="2018-11" db="EMBL/GenBank/DDBJ databases">
        <title>Lysobacter cryohumiis sp. nov., isolated from soil in the Tianshan Mountains, Xinjiang, China.</title>
        <authorList>
            <person name="Luo Y."/>
            <person name="Sheng H."/>
        </authorList>
    </citation>
    <scope>NUCLEOTIDE SEQUENCE [LARGE SCALE GENOMIC DNA]</scope>
    <source>
        <strain evidence="2 3">ZS60</strain>
    </source>
</reference>
<dbReference type="EMBL" id="RIBS01000007">
    <property type="protein sequence ID" value="RNF82647.1"/>
    <property type="molecule type" value="Genomic_DNA"/>
</dbReference>
<dbReference type="RefSeq" id="WP_123088783.1">
    <property type="nucleotide sequence ID" value="NZ_RIBS01000007.1"/>
</dbReference>
<dbReference type="AlphaFoldDB" id="A0A3M8SMW6"/>
<feature type="transmembrane region" description="Helical" evidence="1">
    <location>
        <begin position="139"/>
        <end position="157"/>
    </location>
</feature>
<feature type="transmembrane region" description="Helical" evidence="1">
    <location>
        <begin position="7"/>
        <end position="25"/>
    </location>
</feature>
<protein>
    <submittedName>
        <fullName evidence="2">Uncharacterized protein</fullName>
    </submittedName>
</protein>
<evidence type="ECO:0000313" key="3">
    <source>
        <dbReference type="Proteomes" id="UP000267049"/>
    </source>
</evidence>
<keyword evidence="1" id="KW-1133">Transmembrane helix</keyword>
<gene>
    <name evidence="2" type="ORF">EER27_14200</name>
</gene>
<sequence>MLIRTLWASIAAVLSVVLVMVVLWVGAGAVAGPASLPSADAWRSLFAFSLIVAVVAAAGVVLLGVPVFAVLWRFRRAHGWRLAAAGYLSGTLPVLVMAVLNAPIGSGTTYTTGWHGMEVTLLERGTPTVWWWLQNIESASFAGALATVAALVFGFAWHRLPGRRGGYDD</sequence>
<feature type="transmembrane region" description="Helical" evidence="1">
    <location>
        <begin position="84"/>
        <end position="104"/>
    </location>
</feature>
<keyword evidence="1" id="KW-0472">Membrane</keyword>
<evidence type="ECO:0000313" key="2">
    <source>
        <dbReference type="EMBL" id="RNF82647.1"/>
    </source>
</evidence>
<keyword evidence="3" id="KW-1185">Reference proteome</keyword>
<accession>A0A3M8SMW6</accession>
<evidence type="ECO:0000256" key="1">
    <source>
        <dbReference type="SAM" id="Phobius"/>
    </source>
</evidence>
<name>A0A3M8SMW6_9GAMM</name>
<dbReference type="Proteomes" id="UP000267049">
    <property type="component" value="Unassembled WGS sequence"/>
</dbReference>
<feature type="transmembrane region" description="Helical" evidence="1">
    <location>
        <begin position="45"/>
        <end position="72"/>
    </location>
</feature>
<organism evidence="2 3">
    <name type="scientific">Montanilutibacter psychrotolerans</name>
    <dbReference type="NCBI Taxonomy" id="1327343"/>
    <lineage>
        <taxon>Bacteria</taxon>
        <taxon>Pseudomonadati</taxon>
        <taxon>Pseudomonadota</taxon>
        <taxon>Gammaproteobacteria</taxon>
        <taxon>Lysobacterales</taxon>
        <taxon>Lysobacteraceae</taxon>
        <taxon>Montanilutibacter</taxon>
    </lineage>
</organism>
<comment type="caution">
    <text evidence="2">The sequence shown here is derived from an EMBL/GenBank/DDBJ whole genome shotgun (WGS) entry which is preliminary data.</text>
</comment>
<proteinExistence type="predicted"/>
<keyword evidence="1" id="KW-0812">Transmembrane</keyword>